<dbReference type="NCBIfam" id="TIGR01844">
    <property type="entry name" value="type_I_sec_TolC"/>
    <property type="match status" value="1"/>
</dbReference>
<dbReference type="Gene3D" id="1.20.1600.10">
    <property type="entry name" value="Outer membrane efflux proteins (OEP)"/>
    <property type="match status" value="1"/>
</dbReference>
<evidence type="ECO:0000256" key="4">
    <source>
        <dbReference type="ARBA" id="ARBA00022452"/>
    </source>
</evidence>
<evidence type="ECO:0000256" key="2">
    <source>
        <dbReference type="ARBA" id="ARBA00007613"/>
    </source>
</evidence>
<evidence type="ECO:0000313" key="9">
    <source>
        <dbReference type="EMBL" id="OYX03454.1"/>
    </source>
</evidence>
<dbReference type="SUPFAM" id="SSF56954">
    <property type="entry name" value="Outer membrane efflux proteins (OEP)"/>
    <property type="match status" value="1"/>
</dbReference>
<dbReference type="PANTHER" id="PTHR30026">
    <property type="entry name" value="OUTER MEMBRANE PROTEIN TOLC"/>
    <property type="match status" value="1"/>
</dbReference>
<dbReference type="GO" id="GO:0015288">
    <property type="term" value="F:porin activity"/>
    <property type="evidence" value="ECO:0007669"/>
    <property type="project" value="TreeGrafter"/>
</dbReference>
<evidence type="ECO:0000256" key="1">
    <source>
        <dbReference type="ARBA" id="ARBA00004442"/>
    </source>
</evidence>
<dbReference type="EMBL" id="NCDQ01000144">
    <property type="protein sequence ID" value="OYX03454.1"/>
    <property type="molecule type" value="Genomic_DNA"/>
</dbReference>
<dbReference type="InterPro" id="IPR051906">
    <property type="entry name" value="TolC-like"/>
</dbReference>
<feature type="chain" id="PRO_5013011131" evidence="8">
    <location>
        <begin position="23"/>
        <end position="420"/>
    </location>
</feature>
<protein>
    <submittedName>
        <fullName evidence="9">Uncharacterized protein</fullName>
    </submittedName>
</protein>
<dbReference type="GO" id="GO:0015562">
    <property type="term" value="F:efflux transmembrane transporter activity"/>
    <property type="evidence" value="ECO:0007669"/>
    <property type="project" value="InterPro"/>
</dbReference>
<dbReference type="InterPro" id="IPR010130">
    <property type="entry name" value="T1SS_OMP_TolC"/>
</dbReference>
<keyword evidence="5" id="KW-0812">Transmembrane</keyword>
<evidence type="ECO:0000313" key="10">
    <source>
        <dbReference type="Proteomes" id="UP000215616"/>
    </source>
</evidence>
<comment type="caution">
    <text evidence="9">The sequence shown here is derived from an EMBL/GenBank/DDBJ whole genome shotgun (WGS) entry which is preliminary data.</text>
</comment>
<dbReference type="AlphaFoldDB" id="A0A258D773"/>
<keyword evidence="4" id="KW-1134">Transmembrane beta strand</keyword>
<dbReference type="Proteomes" id="UP000215616">
    <property type="component" value="Unassembled WGS sequence"/>
</dbReference>
<evidence type="ECO:0000256" key="3">
    <source>
        <dbReference type="ARBA" id="ARBA00022448"/>
    </source>
</evidence>
<proteinExistence type="inferred from homology"/>
<comment type="subcellular location">
    <subcellularLocation>
        <location evidence="1">Cell outer membrane</location>
    </subcellularLocation>
</comment>
<dbReference type="GO" id="GO:1990281">
    <property type="term" value="C:efflux pump complex"/>
    <property type="evidence" value="ECO:0007669"/>
    <property type="project" value="TreeGrafter"/>
</dbReference>
<keyword evidence="6" id="KW-0472">Membrane</keyword>
<dbReference type="Pfam" id="PF02321">
    <property type="entry name" value="OEP"/>
    <property type="match status" value="2"/>
</dbReference>
<dbReference type="PANTHER" id="PTHR30026:SF22">
    <property type="entry name" value="OUTER MEMBRANE EFFLUX PROTEIN"/>
    <property type="match status" value="1"/>
</dbReference>
<keyword evidence="7" id="KW-0998">Cell outer membrane</keyword>
<dbReference type="GO" id="GO:0009279">
    <property type="term" value="C:cell outer membrane"/>
    <property type="evidence" value="ECO:0007669"/>
    <property type="project" value="UniProtKB-SubCell"/>
</dbReference>
<dbReference type="InterPro" id="IPR003423">
    <property type="entry name" value="OMP_efflux"/>
</dbReference>
<evidence type="ECO:0000256" key="8">
    <source>
        <dbReference type="SAM" id="SignalP"/>
    </source>
</evidence>
<organism evidence="9 10">
    <name type="scientific">Caulobacter vibrioides</name>
    <name type="common">Caulobacter crescentus</name>
    <dbReference type="NCBI Taxonomy" id="155892"/>
    <lineage>
        <taxon>Bacteria</taxon>
        <taxon>Pseudomonadati</taxon>
        <taxon>Pseudomonadota</taxon>
        <taxon>Alphaproteobacteria</taxon>
        <taxon>Caulobacterales</taxon>
        <taxon>Caulobacteraceae</taxon>
        <taxon>Caulobacter</taxon>
    </lineage>
</organism>
<comment type="similarity">
    <text evidence="2">Belongs to the outer membrane factor (OMF) (TC 1.B.17) family.</text>
</comment>
<evidence type="ECO:0000256" key="7">
    <source>
        <dbReference type="ARBA" id="ARBA00023237"/>
    </source>
</evidence>
<evidence type="ECO:0000256" key="5">
    <source>
        <dbReference type="ARBA" id="ARBA00022692"/>
    </source>
</evidence>
<reference evidence="9 10" key="1">
    <citation type="submission" date="2017-03" db="EMBL/GenBank/DDBJ databases">
        <title>Lifting the veil on microbial sulfur biogeochemistry in mining wastewaters.</title>
        <authorList>
            <person name="Kantor R.S."/>
            <person name="Colenbrander Nelson T."/>
            <person name="Marshall S."/>
            <person name="Bennett D."/>
            <person name="Apte S."/>
            <person name="Camacho D."/>
            <person name="Thomas B.C."/>
            <person name="Warren L.A."/>
            <person name="Banfield J.F."/>
        </authorList>
    </citation>
    <scope>NUCLEOTIDE SEQUENCE [LARGE SCALE GENOMIC DNA]</scope>
    <source>
        <strain evidence="9">32-67-7</strain>
    </source>
</reference>
<accession>A0A258D773</accession>
<feature type="signal peptide" evidence="8">
    <location>
        <begin position="1"/>
        <end position="22"/>
    </location>
</feature>
<name>A0A258D773_CAUVI</name>
<gene>
    <name evidence="9" type="ORF">B7Z12_10160</name>
</gene>
<keyword evidence="8" id="KW-0732">Signal</keyword>
<sequence length="420" mass="43721">MRAAVLLASAGLALALPLSASATTLVEAIATARANNPDLRAAKARTEAADARLRAAKGARLPTVSLTGEYLSGRNDLGGFFGFGASDVDPRAVRLEMTQPLFAGGGIAAGVDQARAGQEAAKAQGRQAEQDLEVLVARAFVAVQAAEAFLTASRGQVAAFDEWTRQARLRFQAGEIPKSDLELAIARLAEARAGEARAQSGHETARAQYTALVGVEPIDLSAATEAGATLTLDETLARAEANSPMLEAAEAGVRAAIAAERAAVAQGLPSFALTARTEQMRDQFFPGYRSDAVSVGVQGRWTLFAGGRVQAARSEASAARRVAEAQRDAARAALKAQVINAWSELHAIRLAADAARDQSVAATSAVDSLRNEVRVGQRPMVDLLDAQRDLLAATARRLATEGDLVVAARRVAVLTGGAPD</sequence>
<keyword evidence="3" id="KW-0813">Transport</keyword>
<evidence type="ECO:0000256" key="6">
    <source>
        <dbReference type="ARBA" id="ARBA00023136"/>
    </source>
</evidence>